<accession>A0ABN2H7L9</accession>
<reference evidence="1 2" key="1">
    <citation type="journal article" date="2019" name="Int. J. Syst. Evol. Microbiol.">
        <title>The Global Catalogue of Microorganisms (GCM) 10K type strain sequencing project: providing services to taxonomists for standard genome sequencing and annotation.</title>
        <authorList>
            <consortium name="The Broad Institute Genomics Platform"/>
            <consortium name="The Broad Institute Genome Sequencing Center for Infectious Disease"/>
            <person name="Wu L."/>
            <person name="Ma J."/>
        </authorList>
    </citation>
    <scope>NUCLEOTIDE SEQUENCE [LARGE SCALE GENOMIC DNA]</scope>
    <source>
        <strain evidence="1 2">JCM 13929</strain>
    </source>
</reference>
<evidence type="ECO:0000313" key="2">
    <source>
        <dbReference type="Proteomes" id="UP001500064"/>
    </source>
</evidence>
<name>A0ABN2H7L9_9ACTN</name>
<sequence length="71" mass="7752">MTTNNSTATRYMYLMTVLIGSGQATVSGTIDAQPGTSRLAVFTHVLETNVKRHFGVQELSVLYFSLEPDAL</sequence>
<evidence type="ECO:0000313" key="1">
    <source>
        <dbReference type="EMBL" id="GAA1683279.1"/>
    </source>
</evidence>
<dbReference type="Proteomes" id="UP001500064">
    <property type="component" value="Unassembled WGS sequence"/>
</dbReference>
<gene>
    <name evidence="1" type="ORF">GCM10009733_094750</name>
</gene>
<dbReference type="EMBL" id="BAAAMU010000132">
    <property type="protein sequence ID" value="GAA1683279.1"/>
    <property type="molecule type" value="Genomic_DNA"/>
</dbReference>
<protein>
    <submittedName>
        <fullName evidence="1">Uncharacterized protein</fullName>
    </submittedName>
</protein>
<organism evidence="1 2">
    <name type="scientific">Nonomuraea maheshkhaliensis</name>
    <dbReference type="NCBI Taxonomy" id="419590"/>
    <lineage>
        <taxon>Bacteria</taxon>
        <taxon>Bacillati</taxon>
        <taxon>Actinomycetota</taxon>
        <taxon>Actinomycetes</taxon>
        <taxon>Streptosporangiales</taxon>
        <taxon>Streptosporangiaceae</taxon>
        <taxon>Nonomuraea</taxon>
    </lineage>
</organism>
<proteinExistence type="predicted"/>
<comment type="caution">
    <text evidence="1">The sequence shown here is derived from an EMBL/GenBank/DDBJ whole genome shotgun (WGS) entry which is preliminary data.</text>
</comment>
<keyword evidence="2" id="KW-1185">Reference proteome</keyword>
<dbReference type="RefSeq" id="WP_346113638.1">
    <property type="nucleotide sequence ID" value="NZ_BAAAMU010000132.1"/>
</dbReference>